<dbReference type="Gene3D" id="2.60.120.200">
    <property type="match status" value="1"/>
</dbReference>
<name>L0FTR6_ECHVK</name>
<sequence length="1106" mass="125384">MNTVRIFIFLVLTIFAGNLVAGHGDAEKPLQKLFFLDFEKGFSPNAMGENNPLNKNFPELISGVGGSAAFFEGGKVLQYPSPKNLNKEEGTISFWLKPGDEMPKQGPLTLFAENGPKDAGENSFRIELFPNRFIRFSLKDSRDSYIYYHKIGAWKRNEWHHLAITWNVKKGAFIYVDGKAVSTGWMPQWEAKVYDSFFIGAGNANGEEASQVAIDEFTIYNRELTEEEAGKEFLKYGHFSAQILFKDPFIQAGKENILIAELVNPTDHPVVLKNIVCMLTDNKGNELFNAGLGEQSLEKLSHKTLQIPMKTDKSGTFSFSLTYLENNERKRAVTPLHVYESREKAVTQDWSVQMVSHIKAAEKEPIAETGGTLVCEASFGKYREAGSHFNDRFAMDFEVEAVGEPHLAIVTYPDDKPRTMEIMLQHFNGAIDFQSHTGVLTGEEYPVTNATKEFEIVFWPRSKKQAFVFMTAEKKYPAAVKDIKIYKIDKFKVASAESNFRGSVPFRSSGLYYEDPVLFHNFGTGRDLQGFVTATDRLVQYLNSLGQTEFEYPLGWYAGPLYGTSVEPFQPDIDGAQGGQRPHPDGYPAYLINRLGEQNIKFTAGLHIHTLPSLNKYALADWERIDHGEETVININKDGKLWYGYWHGNDPNFNAADPRVMHAVDTIVMEIAERYAKEPAFDGISLVMAKPKLFTFGSLASGYNDSNLQRFQKASGIKIPGYVPGDSSRFRKSYEWLMENAEAKKAWIDWRCQILYEHYAAMGRKLAVYRPDLKLKLNIFVHLMHNQRLADYLNEPPVEVMREMGIDPARYKNEKNIVINHTLVPADLRWKRSHYPPAIPNIDRTIMTAPEMVTSMQGLENVRVTIHDRYWEDAVGREKPMEGLTAMGVSEMVWRASTLNATGFHSLEPYVIALNHLDAASIVKGGYVVGTFGMEKELSEFSKALQALPATKFEDIPSLADPVRVRKKVVDGKLYLYVLNTIPAPAEISLKLKEPGELREPATNEVYAKSKTLNLKLKPYDLRVFVSSSATQDIAGGKVKVDKEWLTSLEKSLTDMENQAEKQEKLFRKHKPYLELAREHWSKKHFSRVYFLLQEGWGEQEATAEK</sequence>
<keyword evidence="2" id="KW-1185">Reference proteome</keyword>
<organism evidence="1 2">
    <name type="scientific">Echinicola vietnamensis (strain DSM 17526 / LMG 23754 / KMM 6221)</name>
    <dbReference type="NCBI Taxonomy" id="926556"/>
    <lineage>
        <taxon>Bacteria</taxon>
        <taxon>Pseudomonadati</taxon>
        <taxon>Bacteroidota</taxon>
        <taxon>Cytophagia</taxon>
        <taxon>Cytophagales</taxon>
        <taxon>Cyclobacteriaceae</taxon>
        <taxon>Echinicola</taxon>
    </lineage>
</organism>
<evidence type="ECO:0000313" key="1">
    <source>
        <dbReference type="EMBL" id="AGA76692.1"/>
    </source>
</evidence>
<dbReference type="eggNOG" id="COG1649">
    <property type="taxonomic scope" value="Bacteria"/>
</dbReference>
<dbReference type="Pfam" id="PF13385">
    <property type="entry name" value="Laminin_G_3"/>
    <property type="match status" value="1"/>
</dbReference>
<dbReference type="Proteomes" id="UP000010796">
    <property type="component" value="Chromosome"/>
</dbReference>
<evidence type="ECO:0008006" key="3">
    <source>
        <dbReference type="Google" id="ProtNLM"/>
    </source>
</evidence>
<evidence type="ECO:0000313" key="2">
    <source>
        <dbReference type="Proteomes" id="UP000010796"/>
    </source>
</evidence>
<reference evidence="2" key="1">
    <citation type="submission" date="2012-02" db="EMBL/GenBank/DDBJ databases">
        <title>The complete genome of Echinicola vietnamensis DSM 17526.</title>
        <authorList>
            <person name="Lucas S."/>
            <person name="Copeland A."/>
            <person name="Lapidus A."/>
            <person name="Glavina del Rio T."/>
            <person name="Dalin E."/>
            <person name="Tice H."/>
            <person name="Bruce D."/>
            <person name="Goodwin L."/>
            <person name="Pitluck S."/>
            <person name="Peters L."/>
            <person name="Ovchinnikova G."/>
            <person name="Teshima H."/>
            <person name="Kyrpides N."/>
            <person name="Mavromatis K."/>
            <person name="Ivanova N."/>
            <person name="Brettin T."/>
            <person name="Detter J.C."/>
            <person name="Han C."/>
            <person name="Larimer F."/>
            <person name="Land M."/>
            <person name="Hauser L."/>
            <person name="Markowitz V."/>
            <person name="Cheng J.-F."/>
            <person name="Hugenholtz P."/>
            <person name="Woyke T."/>
            <person name="Wu D."/>
            <person name="Brambilla E."/>
            <person name="Klenk H.-P."/>
            <person name="Eisen J.A."/>
        </authorList>
    </citation>
    <scope>NUCLEOTIDE SEQUENCE [LARGE SCALE GENOMIC DNA]</scope>
    <source>
        <strain evidence="2">DSM 17526 / LMG 23754 / KMM 6221</strain>
    </source>
</reference>
<proteinExistence type="predicted"/>
<dbReference type="EMBL" id="CP003346">
    <property type="protein sequence ID" value="AGA76692.1"/>
    <property type="molecule type" value="Genomic_DNA"/>
</dbReference>
<dbReference type="KEGG" id="evi:Echvi_0404"/>
<dbReference type="SUPFAM" id="SSF49899">
    <property type="entry name" value="Concanavalin A-like lectins/glucanases"/>
    <property type="match status" value="1"/>
</dbReference>
<dbReference type="OrthoDB" id="1450284at2"/>
<protein>
    <recommendedName>
        <fullName evidence="3">LamG-like jellyroll fold domain-containing protein</fullName>
    </recommendedName>
</protein>
<dbReference type="InterPro" id="IPR013320">
    <property type="entry name" value="ConA-like_dom_sf"/>
</dbReference>
<dbReference type="Gene3D" id="3.20.20.80">
    <property type="entry name" value="Glycosidases"/>
    <property type="match status" value="1"/>
</dbReference>
<dbReference type="GO" id="GO:0004553">
    <property type="term" value="F:hydrolase activity, hydrolyzing O-glycosyl compounds"/>
    <property type="evidence" value="ECO:0007669"/>
    <property type="project" value="UniProtKB-ARBA"/>
</dbReference>
<dbReference type="GO" id="GO:0005975">
    <property type="term" value="P:carbohydrate metabolic process"/>
    <property type="evidence" value="ECO:0007669"/>
    <property type="project" value="UniProtKB-ARBA"/>
</dbReference>
<accession>L0FTR6</accession>
<dbReference type="HOGENOM" id="CLU_282395_0_0_10"/>
<dbReference type="STRING" id="926556.Echvi_0404"/>
<gene>
    <name evidence="1" type="ordered locus">Echvi_0404</name>
</gene>
<dbReference type="RefSeq" id="WP_015264259.1">
    <property type="nucleotide sequence ID" value="NC_019904.1"/>
</dbReference>
<dbReference type="PATRIC" id="fig|926556.3.peg.406"/>
<dbReference type="AlphaFoldDB" id="L0FTR6"/>